<name>A0A5J4RLD4_9ZZZZ</name>
<proteinExistence type="predicted"/>
<dbReference type="EMBL" id="SNRY01001007">
    <property type="protein sequence ID" value="KAA6334354.1"/>
    <property type="molecule type" value="Genomic_DNA"/>
</dbReference>
<protein>
    <recommendedName>
        <fullName evidence="2">Winged helix-turn helix domain-containing protein</fullName>
    </recommendedName>
</protein>
<evidence type="ECO:0008006" key="2">
    <source>
        <dbReference type="Google" id="ProtNLM"/>
    </source>
</evidence>
<dbReference type="InterPro" id="IPR009057">
    <property type="entry name" value="Homeodomain-like_sf"/>
</dbReference>
<gene>
    <name evidence="1" type="ORF">EZS27_017316</name>
</gene>
<accession>A0A5J4RLD4</accession>
<sequence length="176" mass="20123">MIHINIKPEDVPLIAEGRYTQPHPRVMQKYDALHLKSHNLPNVQICNILGICNNTLLSFFRQYNEGGLRRLKEINFNHPESDLKSYSSNIEKYLEENPSQSISEAAAKIAALTGIKRGETQVRKFLKDMGFRFRRVGTVPAKALTEEKKRAERIFGAKVRATFGRSQSRQTSCLFC</sequence>
<reference evidence="1" key="1">
    <citation type="submission" date="2019-03" db="EMBL/GenBank/DDBJ databases">
        <title>Single cell metagenomics reveals metabolic interactions within the superorganism composed of flagellate Streblomastix strix and complex community of Bacteroidetes bacteria on its surface.</title>
        <authorList>
            <person name="Treitli S.C."/>
            <person name="Kolisko M."/>
            <person name="Husnik F."/>
            <person name="Keeling P."/>
            <person name="Hampl V."/>
        </authorList>
    </citation>
    <scope>NUCLEOTIDE SEQUENCE</scope>
    <source>
        <strain evidence="1">STM</strain>
    </source>
</reference>
<evidence type="ECO:0000313" key="1">
    <source>
        <dbReference type="EMBL" id="KAA6334354.1"/>
    </source>
</evidence>
<comment type="caution">
    <text evidence="1">The sequence shown here is derived from an EMBL/GenBank/DDBJ whole genome shotgun (WGS) entry which is preliminary data.</text>
</comment>
<dbReference type="SUPFAM" id="SSF46689">
    <property type="entry name" value="Homeodomain-like"/>
    <property type="match status" value="1"/>
</dbReference>
<dbReference type="AlphaFoldDB" id="A0A5J4RLD4"/>
<organism evidence="1">
    <name type="scientific">termite gut metagenome</name>
    <dbReference type="NCBI Taxonomy" id="433724"/>
    <lineage>
        <taxon>unclassified sequences</taxon>
        <taxon>metagenomes</taxon>
        <taxon>organismal metagenomes</taxon>
    </lineage>
</organism>